<gene>
    <name evidence="1" type="ORF">SLEP1_g17304</name>
</gene>
<evidence type="ECO:0000313" key="1">
    <source>
        <dbReference type="EMBL" id="GKV05274.1"/>
    </source>
</evidence>
<name>A0AAV5J498_9ROSI</name>
<dbReference type="EMBL" id="BPVZ01000023">
    <property type="protein sequence ID" value="GKV05274.1"/>
    <property type="molecule type" value="Genomic_DNA"/>
</dbReference>
<evidence type="ECO:0000313" key="2">
    <source>
        <dbReference type="Proteomes" id="UP001054252"/>
    </source>
</evidence>
<organism evidence="1 2">
    <name type="scientific">Rubroshorea leprosula</name>
    <dbReference type="NCBI Taxonomy" id="152421"/>
    <lineage>
        <taxon>Eukaryota</taxon>
        <taxon>Viridiplantae</taxon>
        <taxon>Streptophyta</taxon>
        <taxon>Embryophyta</taxon>
        <taxon>Tracheophyta</taxon>
        <taxon>Spermatophyta</taxon>
        <taxon>Magnoliopsida</taxon>
        <taxon>eudicotyledons</taxon>
        <taxon>Gunneridae</taxon>
        <taxon>Pentapetalae</taxon>
        <taxon>rosids</taxon>
        <taxon>malvids</taxon>
        <taxon>Malvales</taxon>
        <taxon>Dipterocarpaceae</taxon>
        <taxon>Rubroshorea</taxon>
    </lineage>
</organism>
<protein>
    <submittedName>
        <fullName evidence="1">Uncharacterized protein</fullName>
    </submittedName>
</protein>
<dbReference type="Proteomes" id="UP001054252">
    <property type="component" value="Unassembled WGS sequence"/>
</dbReference>
<proteinExistence type="predicted"/>
<comment type="caution">
    <text evidence="1">The sequence shown here is derived from an EMBL/GenBank/DDBJ whole genome shotgun (WGS) entry which is preliminary data.</text>
</comment>
<sequence length="49" mass="5685">MDIFHFSLQSSRFILGSSSFQLFAFKFFCSNSSPLNIKPLIITKFAQYE</sequence>
<dbReference type="AlphaFoldDB" id="A0AAV5J498"/>
<accession>A0AAV5J498</accession>
<reference evidence="1 2" key="1">
    <citation type="journal article" date="2021" name="Commun. Biol.">
        <title>The genome of Shorea leprosula (Dipterocarpaceae) highlights the ecological relevance of drought in aseasonal tropical rainforests.</title>
        <authorList>
            <person name="Ng K.K.S."/>
            <person name="Kobayashi M.J."/>
            <person name="Fawcett J.A."/>
            <person name="Hatakeyama M."/>
            <person name="Paape T."/>
            <person name="Ng C.H."/>
            <person name="Ang C.C."/>
            <person name="Tnah L.H."/>
            <person name="Lee C.T."/>
            <person name="Nishiyama T."/>
            <person name="Sese J."/>
            <person name="O'Brien M.J."/>
            <person name="Copetti D."/>
            <person name="Mohd Noor M.I."/>
            <person name="Ong R.C."/>
            <person name="Putra M."/>
            <person name="Sireger I.Z."/>
            <person name="Indrioko S."/>
            <person name="Kosugi Y."/>
            <person name="Izuno A."/>
            <person name="Isagi Y."/>
            <person name="Lee S.L."/>
            <person name="Shimizu K.K."/>
        </authorList>
    </citation>
    <scope>NUCLEOTIDE SEQUENCE [LARGE SCALE GENOMIC DNA]</scope>
    <source>
        <strain evidence="1">214</strain>
    </source>
</reference>
<keyword evidence="2" id="KW-1185">Reference proteome</keyword>